<dbReference type="InterPro" id="IPR029058">
    <property type="entry name" value="AB_hydrolase_fold"/>
</dbReference>
<feature type="transmembrane region" description="Helical" evidence="1">
    <location>
        <begin position="75"/>
        <end position="98"/>
    </location>
</feature>
<dbReference type="AlphaFoldDB" id="A0A1Y2EHU2"/>
<evidence type="ECO:0000313" key="3">
    <source>
        <dbReference type="Proteomes" id="UP000193689"/>
    </source>
</evidence>
<dbReference type="Proteomes" id="UP000193689">
    <property type="component" value="Unassembled WGS sequence"/>
</dbReference>
<protein>
    <recommendedName>
        <fullName evidence="4">Alpha/Beta hydrolase protein</fullName>
    </recommendedName>
</protein>
<evidence type="ECO:0000256" key="1">
    <source>
        <dbReference type="SAM" id="Phobius"/>
    </source>
</evidence>
<evidence type="ECO:0008006" key="4">
    <source>
        <dbReference type="Google" id="ProtNLM"/>
    </source>
</evidence>
<dbReference type="EMBL" id="MCFJ01000001">
    <property type="protein sequence ID" value="ORY70997.1"/>
    <property type="molecule type" value="Genomic_DNA"/>
</dbReference>
<dbReference type="GeneID" id="63771075"/>
<organism evidence="2 3">
    <name type="scientific">Pseudomassariella vexata</name>
    <dbReference type="NCBI Taxonomy" id="1141098"/>
    <lineage>
        <taxon>Eukaryota</taxon>
        <taxon>Fungi</taxon>
        <taxon>Dikarya</taxon>
        <taxon>Ascomycota</taxon>
        <taxon>Pezizomycotina</taxon>
        <taxon>Sordariomycetes</taxon>
        <taxon>Xylariomycetidae</taxon>
        <taxon>Amphisphaeriales</taxon>
        <taxon>Pseudomassariaceae</taxon>
        <taxon>Pseudomassariella</taxon>
    </lineage>
</organism>
<dbReference type="PANTHER" id="PTHR42044:SF2">
    <property type="entry name" value="DUF676 DOMAIN-CONTAINING PROTEIN"/>
    <property type="match status" value="1"/>
</dbReference>
<sequence>MAAEKKPAVATELAGYTSTSEALPYAISPKRLLWNDFWTLLENATYLPGIIFPVWAGRHEPLNELSSTWCNARSLAFHFILIVFQLGFICSIPLFLFLPTTTSLAYILSFIALNELAVRSFNGPKDKEFVKIPNGGIPIAPGTETERWVFVNGVAVGDHWLQNNLQRLANTFRRRIIGVHNPTLGIIFDVVQCLIERDFNYTVPDIRQGFAYVKQQLMQDDEVVSKVILILHSQGGIEGGMIVDWLLADMPQQKLAKLEIYTFGNAANHFNNPMAKDGKHFLAGRNYFRSIGHIEHYANVGDFVARFGVLNFTTKDKQLGSNDDDEKSENRFVGTVFKRYGTGHMLNQHYLENMFTMKGNEVLESNPFMDSPVVVDEEYLNNNPKHRERLQNGGELTVKSMSRLWLYRNGGTPKEY</sequence>
<dbReference type="SUPFAM" id="SSF53474">
    <property type="entry name" value="alpha/beta-Hydrolases"/>
    <property type="match status" value="1"/>
</dbReference>
<dbReference type="PANTHER" id="PTHR42044">
    <property type="entry name" value="DUF676 DOMAIN-CONTAINING PROTEIN-RELATED"/>
    <property type="match status" value="1"/>
</dbReference>
<dbReference type="RefSeq" id="XP_040720589.1">
    <property type="nucleotide sequence ID" value="XM_040854863.1"/>
</dbReference>
<evidence type="ECO:0000313" key="2">
    <source>
        <dbReference type="EMBL" id="ORY70997.1"/>
    </source>
</evidence>
<reference evidence="2 3" key="1">
    <citation type="submission" date="2016-07" db="EMBL/GenBank/DDBJ databases">
        <title>Pervasive Adenine N6-methylation of Active Genes in Fungi.</title>
        <authorList>
            <consortium name="DOE Joint Genome Institute"/>
            <person name="Mondo S.J."/>
            <person name="Dannebaum R.O."/>
            <person name="Kuo R.C."/>
            <person name="Labutti K."/>
            <person name="Haridas S."/>
            <person name="Kuo A."/>
            <person name="Salamov A."/>
            <person name="Ahrendt S.R."/>
            <person name="Lipzen A."/>
            <person name="Sullivan W."/>
            <person name="Andreopoulos W.B."/>
            <person name="Clum A."/>
            <person name="Lindquist E."/>
            <person name="Daum C."/>
            <person name="Ramamoorthy G.K."/>
            <person name="Gryganskyi A."/>
            <person name="Culley D."/>
            <person name="Magnuson J.K."/>
            <person name="James T.Y."/>
            <person name="O'Malley M.A."/>
            <person name="Stajich J.E."/>
            <person name="Spatafora J.W."/>
            <person name="Visel A."/>
            <person name="Grigoriev I.V."/>
        </authorList>
    </citation>
    <scope>NUCLEOTIDE SEQUENCE [LARGE SCALE GENOMIC DNA]</scope>
    <source>
        <strain evidence="2 3">CBS 129021</strain>
    </source>
</reference>
<name>A0A1Y2EHU2_9PEZI</name>
<keyword evidence="1" id="KW-1133">Transmembrane helix</keyword>
<keyword evidence="3" id="KW-1185">Reference proteome</keyword>
<dbReference type="STRING" id="1141098.A0A1Y2EHU2"/>
<keyword evidence="1" id="KW-0472">Membrane</keyword>
<comment type="caution">
    <text evidence="2">The sequence shown here is derived from an EMBL/GenBank/DDBJ whole genome shotgun (WGS) entry which is preliminary data.</text>
</comment>
<dbReference type="InParanoid" id="A0A1Y2EHU2"/>
<gene>
    <name evidence="2" type="ORF">BCR38DRAFT_329233</name>
</gene>
<keyword evidence="1" id="KW-0812">Transmembrane</keyword>
<proteinExistence type="predicted"/>
<accession>A0A1Y2EHU2</accession>
<dbReference type="OrthoDB" id="202545at2759"/>